<feature type="compositionally biased region" description="Polar residues" evidence="11">
    <location>
        <begin position="110"/>
        <end position="121"/>
    </location>
</feature>
<dbReference type="Bgee" id="ENSOCUG00000038032">
    <property type="expression patterns" value="Expressed in testis"/>
</dbReference>
<evidence type="ECO:0000259" key="12">
    <source>
        <dbReference type="Pfam" id="PF13841"/>
    </source>
</evidence>
<evidence type="ECO:0000256" key="2">
    <source>
        <dbReference type="ARBA" id="ARBA00004613"/>
    </source>
</evidence>
<keyword evidence="14" id="KW-1185">Reference proteome</keyword>
<comment type="function">
    <text evidence="1 10">Has antibacterial activity.</text>
</comment>
<dbReference type="OrthoDB" id="9835818at2759"/>
<dbReference type="GeneID" id="103348211"/>
<evidence type="ECO:0000256" key="11">
    <source>
        <dbReference type="SAM" id="MobiDB-lite"/>
    </source>
</evidence>
<keyword evidence="9" id="KW-1015">Disulfide bond</keyword>
<keyword evidence="8 10" id="KW-0044">Antibiotic</keyword>
<dbReference type="PANTHER" id="PTHR15001">
    <property type="entry name" value="BETA-DEFENSIN 123-RELATED"/>
    <property type="match status" value="1"/>
</dbReference>
<dbReference type="GO" id="GO:0042742">
    <property type="term" value="P:defense response to bacterium"/>
    <property type="evidence" value="ECO:0007669"/>
    <property type="project" value="UniProtKB-UniRule"/>
</dbReference>
<dbReference type="CTD" id="245938"/>
<reference evidence="13" key="2">
    <citation type="submission" date="2025-08" db="UniProtKB">
        <authorList>
            <consortium name="Ensembl"/>
        </authorList>
    </citation>
    <scope>IDENTIFICATION</scope>
    <source>
        <strain evidence="13">Thorbecke</strain>
    </source>
</reference>
<feature type="chain" id="PRO_5023979145" description="Beta-defensin" evidence="10">
    <location>
        <begin position="21"/>
        <end position="160"/>
    </location>
</feature>
<dbReference type="GeneTree" id="ENSGT00390000000604"/>
<comment type="similarity">
    <text evidence="3 10">Belongs to the beta-defensin family.</text>
</comment>
<protein>
    <recommendedName>
        <fullName evidence="10">Beta-defensin</fullName>
    </recommendedName>
</protein>
<evidence type="ECO:0000313" key="14">
    <source>
        <dbReference type="Proteomes" id="UP000001811"/>
    </source>
</evidence>
<feature type="signal peptide" evidence="10">
    <location>
        <begin position="1"/>
        <end position="20"/>
    </location>
</feature>
<evidence type="ECO:0000313" key="13">
    <source>
        <dbReference type="Ensembl" id="ENSOCUP00000032778.1"/>
    </source>
</evidence>
<feature type="compositionally biased region" description="Polar residues" evidence="11">
    <location>
        <begin position="129"/>
        <end position="143"/>
    </location>
</feature>
<reference evidence="13 14" key="1">
    <citation type="journal article" date="2011" name="Nature">
        <title>A high-resolution map of human evolutionary constraint using 29 mammals.</title>
        <authorList>
            <person name="Lindblad-Toh K."/>
            <person name="Garber M."/>
            <person name="Zuk O."/>
            <person name="Lin M.F."/>
            <person name="Parker B.J."/>
            <person name="Washietl S."/>
            <person name="Kheradpour P."/>
            <person name="Ernst J."/>
            <person name="Jordan G."/>
            <person name="Mauceli E."/>
            <person name="Ward L.D."/>
            <person name="Lowe C.B."/>
            <person name="Holloway A.K."/>
            <person name="Clamp M."/>
            <person name="Gnerre S."/>
            <person name="Alfoldi J."/>
            <person name="Beal K."/>
            <person name="Chang J."/>
            <person name="Clawson H."/>
            <person name="Cuff J."/>
            <person name="Di Palma F."/>
            <person name="Fitzgerald S."/>
            <person name="Flicek P."/>
            <person name="Guttman M."/>
            <person name="Hubisz M.J."/>
            <person name="Jaffe D.B."/>
            <person name="Jungreis I."/>
            <person name="Kent W.J."/>
            <person name="Kostka D."/>
            <person name="Lara M."/>
            <person name="Martins A.L."/>
            <person name="Massingham T."/>
            <person name="Moltke I."/>
            <person name="Raney B.J."/>
            <person name="Rasmussen M.D."/>
            <person name="Robinson J."/>
            <person name="Stark A."/>
            <person name="Vilella A.J."/>
            <person name="Wen J."/>
            <person name="Xie X."/>
            <person name="Zody M.C."/>
            <person name="Baldwin J."/>
            <person name="Bloom T."/>
            <person name="Chin C.W."/>
            <person name="Heiman D."/>
            <person name="Nicol R."/>
            <person name="Nusbaum C."/>
            <person name="Young S."/>
            <person name="Wilkinson J."/>
            <person name="Worley K.C."/>
            <person name="Kovar C.L."/>
            <person name="Muzny D.M."/>
            <person name="Gibbs R.A."/>
            <person name="Cree A."/>
            <person name="Dihn H.H."/>
            <person name="Fowler G."/>
            <person name="Jhangiani S."/>
            <person name="Joshi V."/>
            <person name="Lee S."/>
            <person name="Lewis L.R."/>
            <person name="Nazareth L.V."/>
            <person name="Okwuonu G."/>
            <person name="Santibanez J."/>
            <person name="Warren W.C."/>
            <person name="Mardis E.R."/>
            <person name="Weinstock G.M."/>
            <person name="Wilson R.K."/>
            <person name="Delehaunty K."/>
            <person name="Dooling D."/>
            <person name="Fronik C."/>
            <person name="Fulton L."/>
            <person name="Fulton B."/>
            <person name="Graves T."/>
            <person name="Minx P."/>
            <person name="Sodergren E."/>
            <person name="Birney E."/>
            <person name="Margulies E.H."/>
            <person name="Herrero J."/>
            <person name="Green E.D."/>
            <person name="Haussler D."/>
            <person name="Siepel A."/>
            <person name="Goldman N."/>
            <person name="Pollard K.S."/>
            <person name="Pedersen J.S."/>
            <person name="Lander E.S."/>
            <person name="Kellis M."/>
        </authorList>
    </citation>
    <scope>NUCLEOTIDE SEQUENCE [LARGE SCALE GENOMIC DNA]</scope>
    <source>
        <strain evidence="13 14">Thorbecke inbred</strain>
    </source>
</reference>
<dbReference type="GO" id="GO:0005576">
    <property type="term" value="C:extracellular region"/>
    <property type="evidence" value="ECO:0007669"/>
    <property type="project" value="UniProtKB-SubCell"/>
</dbReference>
<dbReference type="Gene3D" id="3.10.360.10">
    <property type="entry name" value="Antimicrobial Peptide, Beta-defensin 2, Chain A"/>
    <property type="match status" value="1"/>
</dbReference>
<feature type="domain" description="Beta-defensin" evidence="12">
    <location>
        <begin position="26"/>
        <end position="56"/>
    </location>
</feature>
<keyword evidence="6 10" id="KW-0732">Signal</keyword>
<evidence type="ECO:0000256" key="7">
    <source>
        <dbReference type="ARBA" id="ARBA00022940"/>
    </source>
</evidence>
<proteinExistence type="inferred from homology"/>
<dbReference type="InterPro" id="IPR025933">
    <property type="entry name" value="Beta_defensin_dom"/>
</dbReference>
<dbReference type="InterPro" id="IPR050544">
    <property type="entry name" value="Beta-defensin"/>
</dbReference>
<name>A0A5F9CGX7_RABIT</name>
<keyword evidence="4 10" id="KW-0964">Secreted</keyword>
<evidence type="ECO:0000256" key="4">
    <source>
        <dbReference type="ARBA" id="ARBA00022525"/>
    </source>
</evidence>
<dbReference type="Pfam" id="PF13841">
    <property type="entry name" value="Defensin_beta_2"/>
    <property type="match status" value="1"/>
</dbReference>
<dbReference type="PANTHER" id="PTHR15001:SF12">
    <property type="entry name" value="BETA-DEFENSIN 125"/>
    <property type="match status" value="1"/>
</dbReference>
<dbReference type="STRING" id="9986.ENSOCUP00000032778"/>
<keyword evidence="7 10" id="KW-0211">Defensin</keyword>
<evidence type="ECO:0000256" key="3">
    <source>
        <dbReference type="ARBA" id="ARBA00007371"/>
    </source>
</evidence>
<evidence type="ECO:0000256" key="10">
    <source>
        <dbReference type="RuleBase" id="RU231113"/>
    </source>
</evidence>
<evidence type="ECO:0000256" key="5">
    <source>
        <dbReference type="ARBA" id="ARBA00022529"/>
    </source>
</evidence>
<keyword evidence="5 10" id="KW-0929">Antimicrobial</keyword>
<reference evidence="13" key="3">
    <citation type="submission" date="2025-09" db="UniProtKB">
        <authorList>
            <consortium name="Ensembl"/>
        </authorList>
    </citation>
    <scope>IDENTIFICATION</scope>
    <source>
        <strain evidence="13">Thorbecke</strain>
    </source>
</reference>
<dbReference type="Ensembl" id="ENSOCUT00000049673.1">
    <property type="protein sequence ID" value="ENSOCUP00000032778.1"/>
    <property type="gene ID" value="ENSOCUG00000038032.1"/>
</dbReference>
<dbReference type="EMBL" id="AAGW02060516">
    <property type="status" value="NOT_ANNOTATED_CDS"/>
    <property type="molecule type" value="Genomic_DNA"/>
</dbReference>
<dbReference type="InParanoid" id="A0A5F9CGX7"/>
<dbReference type="Proteomes" id="UP000001811">
    <property type="component" value="Chromosome 4"/>
</dbReference>
<accession>A0A5F9CGX7</accession>
<dbReference type="GO" id="GO:0045087">
    <property type="term" value="P:innate immune response"/>
    <property type="evidence" value="ECO:0007669"/>
    <property type="project" value="InterPro"/>
</dbReference>
<dbReference type="PaxDb" id="9986-ENSOCUP00000008794"/>
<evidence type="ECO:0000256" key="8">
    <source>
        <dbReference type="ARBA" id="ARBA00023022"/>
    </source>
</evidence>
<sequence length="160" mass="17640">MGRLMLTLVLCALLAQVTEGSWGIKRCWKNDVGHCRRRCLDDERYIRLCRNKLSCCISLTLSYDITRRPPPPVINIEGFTDSFDEDQFSASPVSRLSDEVTFFGTPETRAPTSQTVTTEHTTPGVLANSAGSGSSLQGANATSAIPRGRLHWRQDNHGDG</sequence>
<evidence type="ECO:0000256" key="1">
    <source>
        <dbReference type="ARBA" id="ARBA00002878"/>
    </source>
</evidence>
<organism evidence="13 14">
    <name type="scientific">Oryctolagus cuniculus</name>
    <name type="common">Rabbit</name>
    <dbReference type="NCBI Taxonomy" id="9986"/>
    <lineage>
        <taxon>Eukaryota</taxon>
        <taxon>Metazoa</taxon>
        <taxon>Chordata</taxon>
        <taxon>Craniata</taxon>
        <taxon>Vertebrata</taxon>
        <taxon>Euteleostomi</taxon>
        <taxon>Mammalia</taxon>
        <taxon>Eutheria</taxon>
        <taxon>Euarchontoglires</taxon>
        <taxon>Glires</taxon>
        <taxon>Lagomorpha</taxon>
        <taxon>Leporidae</taxon>
        <taxon>Oryctolagus</taxon>
    </lineage>
</organism>
<dbReference type="KEGG" id="ocu:103348211"/>
<dbReference type="AlphaFoldDB" id="A0A5F9CGX7"/>
<evidence type="ECO:0000256" key="6">
    <source>
        <dbReference type="ARBA" id="ARBA00022729"/>
    </source>
</evidence>
<comment type="subcellular location">
    <subcellularLocation>
        <location evidence="2 10">Secreted</location>
    </subcellularLocation>
</comment>
<feature type="region of interest" description="Disordered" evidence="11">
    <location>
        <begin position="105"/>
        <end position="160"/>
    </location>
</feature>
<evidence type="ECO:0000256" key="9">
    <source>
        <dbReference type="ARBA" id="ARBA00023157"/>
    </source>
</evidence>